<evidence type="ECO:0000256" key="5">
    <source>
        <dbReference type="ARBA" id="ARBA00022741"/>
    </source>
</evidence>
<dbReference type="EMBL" id="JNBR01001102">
    <property type="protein sequence ID" value="OQR88755.1"/>
    <property type="molecule type" value="Genomic_DNA"/>
</dbReference>
<dbReference type="InterPro" id="IPR050173">
    <property type="entry name" value="ABC_transporter_C-like"/>
</dbReference>
<dbReference type="FunFam" id="1.20.1560.10:FF:000013">
    <property type="entry name" value="ABC transporter C family member 2"/>
    <property type="match status" value="1"/>
</dbReference>
<keyword evidence="5" id="KW-0547">Nucleotide-binding</keyword>
<dbReference type="GO" id="GO:0016020">
    <property type="term" value="C:membrane"/>
    <property type="evidence" value="ECO:0007669"/>
    <property type="project" value="InterPro"/>
</dbReference>
<evidence type="ECO:0000259" key="10">
    <source>
        <dbReference type="PROSITE" id="PS50929"/>
    </source>
</evidence>
<keyword evidence="4" id="KW-0677">Repeat</keyword>
<feature type="transmembrane region" description="Helical" evidence="9">
    <location>
        <begin position="106"/>
        <end position="132"/>
    </location>
</feature>
<dbReference type="OrthoDB" id="79019at2759"/>
<sequence length="360" mass="39437">VKEQFPHLQTSCVTIAEDSAVRLPDVILEPDVPDNKVKCGLVEAEEREVGAVTATTYTKYFSASGYNGLAVGGLVVMLFALAQAALSMTDWFMGYWATNESSSHLAFAWVYVGMAVGSVILVGLRSVVLLNVAVVCSKALHHRLLSRVLWAPVNTFFDVTPVGRVLNRFSSDLDQVDSQLPMFGLFFAQIAFQVGAIVVVCAASLPYVLVAYVPVAVLFYVIQKLYVIASSDLKRMDATTRSPIVSLITESIAGLSTLRAFKMVHTALQTNRDRIDHNTKFFLTYRISSQWLSMRLDWLATIVVAAVSFLVIACKASLGVATAGLALTYATQLSTYLSRLTSTYAMVETVMTSVERLEHY</sequence>
<feature type="non-terminal residue" evidence="11">
    <location>
        <position position="1"/>
    </location>
</feature>
<keyword evidence="2" id="KW-0813">Transport</keyword>
<dbReference type="SUPFAM" id="SSF90123">
    <property type="entry name" value="ABC transporter transmembrane region"/>
    <property type="match status" value="1"/>
</dbReference>
<evidence type="ECO:0000313" key="11">
    <source>
        <dbReference type="EMBL" id="OQR88755.1"/>
    </source>
</evidence>
<feature type="transmembrane region" description="Helical" evidence="9">
    <location>
        <begin position="144"/>
        <end position="162"/>
    </location>
</feature>
<evidence type="ECO:0000256" key="1">
    <source>
        <dbReference type="ARBA" id="ARBA00004127"/>
    </source>
</evidence>
<dbReference type="InterPro" id="IPR044726">
    <property type="entry name" value="ABCC_6TM_D2"/>
</dbReference>
<evidence type="ECO:0000256" key="8">
    <source>
        <dbReference type="ARBA" id="ARBA00023136"/>
    </source>
</evidence>
<dbReference type="GO" id="GO:0005524">
    <property type="term" value="F:ATP binding"/>
    <property type="evidence" value="ECO:0007669"/>
    <property type="project" value="UniProtKB-KW"/>
</dbReference>
<evidence type="ECO:0000256" key="7">
    <source>
        <dbReference type="ARBA" id="ARBA00022989"/>
    </source>
</evidence>
<dbReference type="Pfam" id="PF00664">
    <property type="entry name" value="ABC_membrane"/>
    <property type="match status" value="1"/>
</dbReference>
<feature type="non-terminal residue" evidence="11">
    <location>
        <position position="360"/>
    </location>
</feature>
<comment type="subcellular location">
    <subcellularLocation>
        <location evidence="1">Endomembrane system</location>
        <topology evidence="1">Multi-pass membrane protein</topology>
    </subcellularLocation>
</comment>
<dbReference type="GO" id="GO:0012505">
    <property type="term" value="C:endomembrane system"/>
    <property type="evidence" value="ECO:0007669"/>
    <property type="project" value="UniProtKB-SubCell"/>
</dbReference>
<gene>
    <name evidence="11" type="ORF">ACHHYP_06653</name>
</gene>
<evidence type="ECO:0000256" key="6">
    <source>
        <dbReference type="ARBA" id="ARBA00022840"/>
    </source>
</evidence>
<feature type="transmembrane region" description="Helical" evidence="9">
    <location>
        <begin position="298"/>
        <end position="330"/>
    </location>
</feature>
<feature type="domain" description="ABC transmembrane type-1" evidence="10">
    <location>
        <begin position="74"/>
        <end position="349"/>
    </location>
</feature>
<dbReference type="AlphaFoldDB" id="A0A1V9YSL5"/>
<keyword evidence="6 11" id="KW-0067">ATP-binding</keyword>
<dbReference type="PROSITE" id="PS50929">
    <property type="entry name" value="ABC_TM1F"/>
    <property type="match status" value="1"/>
</dbReference>
<feature type="transmembrane region" description="Helical" evidence="9">
    <location>
        <begin position="66"/>
        <end position="86"/>
    </location>
</feature>
<feature type="transmembrane region" description="Helical" evidence="9">
    <location>
        <begin position="209"/>
        <end position="229"/>
    </location>
</feature>
<protein>
    <submittedName>
        <fullName evidence="11">ATP-binding Cassette (ABC) Superfamily</fullName>
    </submittedName>
</protein>
<evidence type="ECO:0000256" key="9">
    <source>
        <dbReference type="SAM" id="Phobius"/>
    </source>
</evidence>
<keyword evidence="3 9" id="KW-0812">Transmembrane</keyword>
<accession>A0A1V9YSL5</accession>
<dbReference type="GO" id="GO:0140359">
    <property type="term" value="F:ABC-type transporter activity"/>
    <property type="evidence" value="ECO:0007669"/>
    <property type="project" value="InterPro"/>
</dbReference>
<evidence type="ECO:0000256" key="4">
    <source>
        <dbReference type="ARBA" id="ARBA00022737"/>
    </source>
</evidence>
<keyword evidence="12" id="KW-1185">Reference proteome</keyword>
<dbReference type="PANTHER" id="PTHR24223">
    <property type="entry name" value="ATP-BINDING CASSETTE SUB-FAMILY C"/>
    <property type="match status" value="1"/>
</dbReference>
<dbReference type="PANTHER" id="PTHR24223:SF443">
    <property type="entry name" value="MULTIDRUG-RESISTANCE LIKE PROTEIN 1, ISOFORM I"/>
    <property type="match status" value="1"/>
</dbReference>
<dbReference type="Proteomes" id="UP000243579">
    <property type="component" value="Unassembled WGS sequence"/>
</dbReference>
<dbReference type="InterPro" id="IPR011527">
    <property type="entry name" value="ABC1_TM_dom"/>
</dbReference>
<evidence type="ECO:0000256" key="2">
    <source>
        <dbReference type="ARBA" id="ARBA00022448"/>
    </source>
</evidence>
<name>A0A1V9YSL5_ACHHY</name>
<organism evidence="11 12">
    <name type="scientific">Achlya hypogyna</name>
    <name type="common">Oomycete</name>
    <name type="synonym">Protoachlya hypogyna</name>
    <dbReference type="NCBI Taxonomy" id="1202772"/>
    <lineage>
        <taxon>Eukaryota</taxon>
        <taxon>Sar</taxon>
        <taxon>Stramenopiles</taxon>
        <taxon>Oomycota</taxon>
        <taxon>Saprolegniomycetes</taxon>
        <taxon>Saprolegniales</taxon>
        <taxon>Achlyaceae</taxon>
        <taxon>Achlya</taxon>
    </lineage>
</organism>
<comment type="caution">
    <text evidence="11">The sequence shown here is derived from an EMBL/GenBank/DDBJ whole genome shotgun (WGS) entry which is preliminary data.</text>
</comment>
<dbReference type="InterPro" id="IPR036640">
    <property type="entry name" value="ABC1_TM_sf"/>
</dbReference>
<feature type="transmembrane region" description="Helical" evidence="9">
    <location>
        <begin position="182"/>
        <end position="202"/>
    </location>
</feature>
<dbReference type="Gene3D" id="1.20.1560.10">
    <property type="entry name" value="ABC transporter type 1, transmembrane domain"/>
    <property type="match status" value="1"/>
</dbReference>
<dbReference type="STRING" id="1202772.A0A1V9YSL5"/>
<keyword evidence="7 9" id="KW-1133">Transmembrane helix</keyword>
<reference evidence="11 12" key="1">
    <citation type="journal article" date="2014" name="Genome Biol. Evol.">
        <title>The secreted proteins of Achlya hypogyna and Thraustotheca clavata identify the ancestral oomycete secretome and reveal gene acquisitions by horizontal gene transfer.</title>
        <authorList>
            <person name="Misner I."/>
            <person name="Blouin N."/>
            <person name="Leonard G."/>
            <person name="Richards T.A."/>
            <person name="Lane C.E."/>
        </authorList>
    </citation>
    <scope>NUCLEOTIDE SEQUENCE [LARGE SCALE GENOMIC DNA]</scope>
    <source>
        <strain evidence="11 12">ATCC 48635</strain>
    </source>
</reference>
<evidence type="ECO:0000313" key="12">
    <source>
        <dbReference type="Proteomes" id="UP000243579"/>
    </source>
</evidence>
<evidence type="ECO:0000256" key="3">
    <source>
        <dbReference type="ARBA" id="ARBA00022692"/>
    </source>
</evidence>
<proteinExistence type="predicted"/>
<keyword evidence="8 9" id="KW-0472">Membrane</keyword>
<dbReference type="CDD" id="cd18580">
    <property type="entry name" value="ABC_6TM_ABCC_D2"/>
    <property type="match status" value="1"/>
</dbReference>